<feature type="non-terminal residue" evidence="2">
    <location>
        <position position="371"/>
    </location>
</feature>
<dbReference type="Proteomes" id="UP000016658">
    <property type="component" value="Unassembled WGS sequence"/>
</dbReference>
<dbReference type="PANTHER" id="PTHR30595:SF6">
    <property type="entry name" value="SCHLAFEN ALBA-2 DOMAIN-CONTAINING PROTEIN"/>
    <property type="match status" value="1"/>
</dbReference>
<dbReference type="Pfam" id="PF13749">
    <property type="entry name" value="HATPase_c_4"/>
    <property type="match status" value="1"/>
</dbReference>
<proteinExistence type="predicted"/>
<evidence type="ECO:0000313" key="3">
    <source>
        <dbReference type="Proteomes" id="UP000016658"/>
    </source>
</evidence>
<gene>
    <name evidence="2" type="ORF">HMPREF0367_00676</name>
</gene>
<name>U2R6H8_9FIRM</name>
<dbReference type="Gene3D" id="3.30.565.60">
    <property type="match status" value="1"/>
</dbReference>
<accession>U2R6H8</accession>
<feature type="domain" description="Schlafen AlbA-2" evidence="1">
    <location>
        <begin position="4"/>
        <end position="121"/>
    </location>
</feature>
<organism evidence="2 3">
    <name type="scientific">Faecalitalea cylindroides ATCC 27803</name>
    <dbReference type="NCBI Taxonomy" id="649755"/>
    <lineage>
        <taxon>Bacteria</taxon>
        <taxon>Bacillati</taxon>
        <taxon>Bacillota</taxon>
        <taxon>Erysipelotrichia</taxon>
        <taxon>Erysipelotrichales</taxon>
        <taxon>Erysipelotrichaceae</taxon>
        <taxon>Faecalitalea</taxon>
    </lineage>
</organism>
<dbReference type="InterPro" id="IPR038461">
    <property type="entry name" value="Schlafen_AlbA_2_dom_sf"/>
</dbReference>
<dbReference type="HOGENOM" id="CLU_024970_1_1_9"/>
<dbReference type="RefSeq" id="WP_035401916.1">
    <property type="nucleotide sequence ID" value="NZ_KI270999.1"/>
</dbReference>
<reference evidence="2 3" key="1">
    <citation type="submission" date="2013-06" db="EMBL/GenBank/DDBJ databases">
        <authorList>
            <person name="Weinstock G."/>
            <person name="Sodergren E."/>
            <person name="Lobos E.A."/>
            <person name="Fulton L."/>
            <person name="Fulton R."/>
            <person name="Courtney L."/>
            <person name="Fronick C."/>
            <person name="O'Laughlin M."/>
            <person name="Godfrey J."/>
            <person name="Wilson R.M."/>
            <person name="Miner T."/>
            <person name="Farmer C."/>
            <person name="Delehaunty K."/>
            <person name="Cordes M."/>
            <person name="Minx P."/>
            <person name="Tomlinson C."/>
            <person name="Chen J."/>
            <person name="Wollam A."/>
            <person name="Pepin K.H."/>
            <person name="Bhonagiri V."/>
            <person name="Zhang X."/>
            <person name="Warren W."/>
            <person name="Mitreva M."/>
            <person name="Mardis E.R."/>
            <person name="Wilson R.K."/>
        </authorList>
    </citation>
    <scope>NUCLEOTIDE SEQUENCE [LARGE SCALE GENOMIC DNA]</scope>
    <source>
        <strain evidence="2 3">ATCC 27803</strain>
    </source>
</reference>
<dbReference type="OrthoDB" id="9807907at2"/>
<evidence type="ECO:0000259" key="1">
    <source>
        <dbReference type="Pfam" id="PF04326"/>
    </source>
</evidence>
<dbReference type="EMBL" id="AWVI01000032">
    <property type="protein sequence ID" value="ERK46302.1"/>
    <property type="molecule type" value="Genomic_DNA"/>
</dbReference>
<comment type="caution">
    <text evidence="2">The sequence shown here is derived from an EMBL/GenBank/DDBJ whole genome shotgun (WGS) entry which is preliminary data.</text>
</comment>
<protein>
    <submittedName>
        <fullName evidence="2">Divergent AAA domain protein</fullName>
    </submittedName>
</protein>
<dbReference type="Pfam" id="PF04326">
    <property type="entry name" value="SLFN_AlbA_2"/>
    <property type="match status" value="1"/>
</dbReference>
<dbReference type="InterPro" id="IPR038475">
    <property type="entry name" value="RecG_C_sf"/>
</dbReference>
<dbReference type="AlphaFoldDB" id="U2R6H8"/>
<dbReference type="PANTHER" id="PTHR30595">
    <property type="entry name" value="GLPR-RELATED TRANSCRIPTIONAL REPRESSOR"/>
    <property type="match status" value="1"/>
</dbReference>
<dbReference type="Gene3D" id="3.30.950.30">
    <property type="entry name" value="Schlafen, AAA domain"/>
    <property type="match status" value="1"/>
</dbReference>
<evidence type="ECO:0000313" key="2">
    <source>
        <dbReference type="EMBL" id="ERK46302.1"/>
    </source>
</evidence>
<dbReference type="InterPro" id="IPR007421">
    <property type="entry name" value="Schlafen_AlbA_2_dom"/>
</dbReference>
<sequence>MYQEKDDIELKRELTDVIKKEIVAFLNTMNGCIFVGVEDDGSIYTPFQKEDKDFIDTKVANWLQDTIYPLPSHLIKHYFNDDGVLVIEVDEGKDKPYYLREKGPKPAGVYKRVGRSIRKANEDEILRMIMSSKKYIYENDISEEQDLSFNALTRAFNQNNMELTERNMVSLGIKNSQDKYTNLGFILSDQSDVTVKVAEYDKDRNFKLKKQFTGSLIDLFHHVKEQADRLNDVSAKIDIKSFRRKEKVSYPGASLREMILNAFVHADYFIRSNIKVEFFEDRCKITSPGGIFNASMEEIMKGTQTYRNHKLVNIFDKLGLIENFGTGIPRTFDAYKNEEKQPVFEATENFFYVTLPNLNYSENDQINDQIN</sequence>